<sequence length="196" mass="21761">MTERRSRRRGEELERAILDAAWEELKASGYASLTMEAVAARAGTSKPVIYRRWPTRAELVIAAWHREMPTRPVAPDTGSLRGDLLALFTRVTKRADSIMSESIAGVMGEAFRHPDIAELMRKRLASAPFPQVIQSIIDRAAERGEMPPVTITPRAARLPFDLVRNETILNGETSRTAITELVDDVYLPLLRGLAAG</sequence>
<dbReference type="EMBL" id="JAAXLS010000001">
    <property type="protein sequence ID" value="NKQ51281.1"/>
    <property type="molecule type" value="Genomic_DNA"/>
</dbReference>
<protein>
    <submittedName>
        <fullName evidence="6">TetR/AcrR family transcriptional regulator</fullName>
    </submittedName>
</protein>
<feature type="domain" description="HTH tetR-type" evidence="5">
    <location>
        <begin position="11"/>
        <end position="71"/>
    </location>
</feature>
<dbReference type="Pfam" id="PF00440">
    <property type="entry name" value="TetR_N"/>
    <property type="match status" value="1"/>
</dbReference>
<proteinExistence type="predicted"/>
<reference evidence="6 7" key="1">
    <citation type="submission" date="2020-04" db="EMBL/GenBank/DDBJ databases">
        <title>Novel species.</title>
        <authorList>
            <person name="Teo W.F.A."/>
            <person name="Lipun K."/>
            <person name="Srisuk N."/>
            <person name="Duangmal K."/>
        </authorList>
    </citation>
    <scope>NUCLEOTIDE SEQUENCE [LARGE SCALE GENOMIC DNA]</scope>
    <source>
        <strain evidence="6 7">K13G38</strain>
    </source>
</reference>
<keyword evidence="2 4" id="KW-0238">DNA-binding</keyword>
<evidence type="ECO:0000256" key="3">
    <source>
        <dbReference type="ARBA" id="ARBA00023163"/>
    </source>
</evidence>
<evidence type="ECO:0000256" key="2">
    <source>
        <dbReference type="ARBA" id="ARBA00023125"/>
    </source>
</evidence>
<dbReference type="Proteomes" id="UP000715441">
    <property type="component" value="Unassembled WGS sequence"/>
</dbReference>
<name>A0ABX1IVQ2_9PSEU</name>
<comment type="caution">
    <text evidence="6">The sequence shown here is derived from an EMBL/GenBank/DDBJ whole genome shotgun (WGS) entry which is preliminary data.</text>
</comment>
<keyword evidence="3" id="KW-0804">Transcription</keyword>
<dbReference type="PRINTS" id="PR00455">
    <property type="entry name" value="HTHTETR"/>
</dbReference>
<dbReference type="RefSeq" id="WP_168510047.1">
    <property type="nucleotide sequence ID" value="NZ_JAAXLS010000001.1"/>
</dbReference>
<evidence type="ECO:0000313" key="7">
    <source>
        <dbReference type="Proteomes" id="UP000715441"/>
    </source>
</evidence>
<keyword evidence="7" id="KW-1185">Reference proteome</keyword>
<dbReference type="SUPFAM" id="SSF48498">
    <property type="entry name" value="Tetracyclin repressor-like, C-terminal domain"/>
    <property type="match status" value="1"/>
</dbReference>
<dbReference type="SUPFAM" id="SSF46689">
    <property type="entry name" value="Homeodomain-like"/>
    <property type="match status" value="1"/>
</dbReference>
<dbReference type="InterPro" id="IPR011075">
    <property type="entry name" value="TetR_C"/>
</dbReference>
<evidence type="ECO:0000256" key="1">
    <source>
        <dbReference type="ARBA" id="ARBA00023015"/>
    </source>
</evidence>
<dbReference type="Pfam" id="PF16859">
    <property type="entry name" value="TetR_C_11"/>
    <property type="match status" value="1"/>
</dbReference>
<dbReference type="Gene3D" id="1.10.10.60">
    <property type="entry name" value="Homeodomain-like"/>
    <property type="match status" value="1"/>
</dbReference>
<dbReference type="InterPro" id="IPR036271">
    <property type="entry name" value="Tet_transcr_reg_TetR-rel_C_sf"/>
</dbReference>
<dbReference type="PANTHER" id="PTHR30055:SF148">
    <property type="entry name" value="TETR-FAMILY TRANSCRIPTIONAL REGULATOR"/>
    <property type="match status" value="1"/>
</dbReference>
<evidence type="ECO:0000259" key="5">
    <source>
        <dbReference type="PROSITE" id="PS50977"/>
    </source>
</evidence>
<dbReference type="InterPro" id="IPR050109">
    <property type="entry name" value="HTH-type_TetR-like_transc_reg"/>
</dbReference>
<dbReference type="PANTHER" id="PTHR30055">
    <property type="entry name" value="HTH-TYPE TRANSCRIPTIONAL REGULATOR RUTR"/>
    <property type="match status" value="1"/>
</dbReference>
<keyword evidence="1" id="KW-0805">Transcription regulation</keyword>
<dbReference type="Gene3D" id="1.10.357.10">
    <property type="entry name" value="Tetracycline Repressor, domain 2"/>
    <property type="match status" value="1"/>
</dbReference>
<dbReference type="InterPro" id="IPR001647">
    <property type="entry name" value="HTH_TetR"/>
</dbReference>
<feature type="DNA-binding region" description="H-T-H motif" evidence="4">
    <location>
        <begin position="34"/>
        <end position="53"/>
    </location>
</feature>
<dbReference type="PROSITE" id="PS50977">
    <property type="entry name" value="HTH_TETR_2"/>
    <property type="match status" value="1"/>
</dbReference>
<gene>
    <name evidence="6" type="ORF">HFP15_00105</name>
</gene>
<evidence type="ECO:0000313" key="6">
    <source>
        <dbReference type="EMBL" id="NKQ51281.1"/>
    </source>
</evidence>
<accession>A0ABX1IVQ2</accession>
<evidence type="ECO:0000256" key="4">
    <source>
        <dbReference type="PROSITE-ProRule" id="PRU00335"/>
    </source>
</evidence>
<organism evidence="6 7">
    <name type="scientific">Amycolatopsis acididurans</name>
    <dbReference type="NCBI Taxonomy" id="2724524"/>
    <lineage>
        <taxon>Bacteria</taxon>
        <taxon>Bacillati</taxon>
        <taxon>Actinomycetota</taxon>
        <taxon>Actinomycetes</taxon>
        <taxon>Pseudonocardiales</taxon>
        <taxon>Pseudonocardiaceae</taxon>
        <taxon>Amycolatopsis</taxon>
    </lineage>
</organism>
<dbReference type="InterPro" id="IPR009057">
    <property type="entry name" value="Homeodomain-like_sf"/>
</dbReference>